<name>A0A152A1R2_TIELA</name>
<feature type="compositionally biased region" description="Low complexity" evidence="1">
    <location>
        <begin position="472"/>
        <end position="492"/>
    </location>
</feature>
<evidence type="ECO:0000313" key="3">
    <source>
        <dbReference type="Proteomes" id="UP000076078"/>
    </source>
</evidence>
<dbReference type="PANTHER" id="PTHR33099:SF13">
    <property type="entry name" value="F-BOX DOMAIN-CONTAINING PROTEIN-RELATED"/>
    <property type="match status" value="1"/>
</dbReference>
<dbReference type="GO" id="GO:0004674">
    <property type="term" value="F:protein serine/threonine kinase activity"/>
    <property type="evidence" value="ECO:0007669"/>
    <property type="project" value="UniProtKB-KW"/>
</dbReference>
<dbReference type="OMA" id="KCELAPF"/>
<dbReference type="OrthoDB" id="21094at2759"/>
<proteinExistence type="predicted"/>
<feature type="region of interest" description="Disordered" evidence="1">
    <location>
        <begin position="403"/>
        <end position="492"/>
    </location>
</feature>
<dbReference type="Gene3D" id="2.60.120.620">
    <property type="entry name" value="q2cbj1_9rhob like domain"/>
    <property type="match status" value="1"/>
</dbReference>
<protein>
    <submittedName>
        <fullName evidence="2">Serine/threonine protein kinase</fullName>
    </submittedName>
</protein>
<sequence>MTDSLEAFYNTKLQGLDTEVAKISSIGSHFFVDSIIPTTMPNVEIKKVVNSVSTPATEDDIKKIIESATLAPTGDAVDEKLRKVWQVDSKHVKLTNFNDTLANMLVKISEALGMSGEKIKANLSKMLVYDKGCFSLPRSDKEDKTFGTLVISLPAIHSGGDVVIRHSGREDTVTLQNSSLGSLRYCAFYSDCEYEVKEITDGHRLCLVYNLSKTGKRSLVEQDVGGIVKSQDSIKNAEFLLQTALSTSDQIVYVLENSYSPNTFQFKKLKGKDQSIAMLLQSFAGRLQCNVYLGIIGIEESGTLTNDKAKASDIPKTNLGVKLNGDIVDTYFTVNFSKVVNMQGKEEPGLQLRIQPGNLYPVNSLYDTSCDKKSITEVTEKGTNYEKVYRRYSVILKKIAGATSDNNNNTTATATTTTTTATSTSSNGDTDETHQTKKVKLDNQTTTTTTASTENQQPQQPQPIIADQPTKQPQQEQEQQPQQQQPEQPQQP</sequence>
<gene>
    <name evidence="2" type="ORF">DLAC_03319</name>
</gene>
<accession>A0A152A1R2</accession>
<dbReference type="AlphaFoldDB" id="A0A152A1R2"/>
<organism evidence="2 3">
    <name type="scientific">Tieghemostelium lacteum</name>
    <name type="common">Slime mold</name>
    <name type="synonym">Dictyostelium lacteum</name>
    <dbReference type="NCBI Taxonomy" id="361077"/>
    <lineage>
        <taxon>Eukaryota</taxon>
        <taxon>Amoebozoa</taxon>
        <taxon>Evosea</taxon>
        <taxon>Eumycetozoa</taxon>
        <taxon>Dictyostelia</taxon>
        <taxon>Dictyosteliales</taxon>
        <taxon>Raperosteliaceae</taxon>
        <taxon>Tieghemostelium</taxon>
    </lineage>
</organism>
<evidence type="ECO:0000256" key="1">
    <source>
        <dbReference type="SAM" id="MobiDB-lite"/>
    </source>
</evidence>
<feature type="compositionally biased region" description="Basic and acidic residues" evidence="1">
    <location>
        <begin position="431"/>
        <end position="441"/>
    </location>
</feature>
<keyword evidence="2" id="KW-0723">Serine/threonine-protein kinase</keyword>
<dbReference type="EMBL" id="LODT01000016">
    <property type="protein sequence ID" value="KYR00166.1"/>
    <property type="molecule type" value="Genomic_DNA"/>
</dbReference>
<evidence type="ECO:0000313" key="2">
    <source>
        <dbReference type="EMBL" id="KYR00166.1"/>
    </source>
</evidence>
<feature type="compositionally biased region" description="Low complexity" evidence="1">
    <location>
        <begin position="445"/>
        <end position="463"/>
    </location>
</feature>
<dbReference type="InParanoid" id="A0A152A1R2"/>
<dbReference type="Proteomes" id="UP000076078">
    <property type="component" value="Unassembled WGS sequence"/>
</dbReference>
<reference evidence="2 3" key="1">
    <citation type="submission" date="2015-12" db="EMBL/GenBank/DDBJ databases">
        <title>Dictyostelia acquired genes for synthesis and detection of signals that induce cell-type specialization by lateral gene transfer from prokaryotes.</title>
        <authorList>
            <person name="Gloeckner G."/>
            <person name="Schaap P."/>
        </authorList>
    </citation>
    <scope>NUCLEOTIDE SEQUENCE [LARGE SCALE GENOMIC DNA]</scope>
    <source>
        <strain evidence="2 3">TK</strain>
    </source>
</reference>
<keyword evidence="2" id="KW-0418">Kinase</keyword>
<feature type="compositionally biased region" description="Low complexity" evidence="1">
    <location>
        <begin position="403"/>
        <end position="428"/>
    </location>
</feature>
<comment type="caution">
    <text evidence="2">The sequence shown here is derived from an EMBL/GenBank/DDBJ whole genome shotgun (WGS) entry which is preliminary data.</text>
</comment>
<dbReference type="PANTHER" id="PTHR33099">
    <property type="entry name" value="FE2OG DIOXYGENASE DOMAIN-CONTAINING PROTEIN"/>
    <property type="match status" value="1"/>
</dbReference>
<keyword evidence="3" id="KW-1185">Reference proteome</keyword>
<keyword evidence="2" id="KW-0808">Transferase</keyword>